<feature type="chain" id="PRO_5025458265" evidence="2">
    <location>
        <begin position="32"/>
        <end position="321"/>
    </location>
</feature>
<evidence type="ECO:0000256" key="2">
    <source>
        <dbReference type="SAM" id="SignalP"/>
    </source>
</evidence>
<feature type="signal peptide" evidence="2">
    <location>
        <begin position="1"/>
        <end position="31"/>
    </location>
</feature>
<sequence>MYRLSARTLIGLGLACGLGPAAALAPQSAWAADSSNAAATTSITAAPDSAAAHALAWTMKDARRARDGSVPLVRLAAAAAGTETAVLGTPPSTGGDTRPGFGESPALGGEKLSPEPADPGAVDPGAVEPGPASPDAPSPDVAPQSEEPDEGANAPAGRPQDPNKPIPEIHYGADGLPPAVAKTRQALLDAAKTGDIGKLKDVIAANKVAPSFGKEKPADPVAYLKSQSGDPEGREVLAILTDLLETGWVHINVGKPDEMYVWPYFAEVPIEKLTPPQLVELYRILTATDVEEMRAYDEYLFFKVGIAPDGTWKFFKVADDQ</sequence>
<accession>A0A6A7Y4G0</accession>
<evidence type="ECO:0000313" key="3">
    <source>
        <dbReference type="EMBL" id="MQT14030.1"/>
    </source>
</evidence>
<evidence type="ECO:0000256" key="1">
    <source>
        <dbReference type="SAM" id="MobiDB-lite"/>
    </source>
</evidence>
<name>A0A6A7Y4G0_9HYPH</name>
<organism evidence="3 4">
    <name type="scientific">Segnochrobactrum spirostomi</name>
    <dbReference type="NCBI Taxonomy" id="2608987"/>
    <lineage>
        <taxon>Bacteria</taxon>
        <taxon>Pseudomonadati</taxon>
        <taxon>Pseudomonadota</taxon>
        <taxon>Alphaproteobacteria</taxon>
        <taxon>Hyphomicrobiales</taxon>
        <taxon>Segnochrobactraceae</taxon>
        <taxon>Segnochrobactrum</taxon>
    </lineage>
</organism>
<protein>
    <submittedName>
        <fullName evidence="3">Uncharacterized protein</fullName>
    </submittedName>
</protein>
<dbReference type="AlphaFoldDB" id="A0A6A7Y4G0"/>
<evidence type="ECO:0000313" key="4">
    <source>
        <dbReference type="Proteomes" id="UP000332515"/>
    </source>
</evidence>
<gene>
    <name evidence="3" type="ORF">F0357_15540</name>
</gene>
<feature type="region of interest" description="Disordered" evidence="1">
    <location>
        <begin position="84"/>
        <end position="176"/>
    </location>
</feature>
<dbReference type="RefSeq" id="WP_153483910.1">
    <property type="nucleotide sequence ID" value="NZ_VWNA01000001.1"/>
</dbReference>
<dbReference type="EMBL" id="VWNA01000001">
    <property type="protein sequence ID" value="MQT14030.1"/>
    <property type="molecule type" value="Genomic_DNA"/>
</dbReference>
<reference evidence="3 4" key="1">
    <citation type="submission" date="2019-09" db="EMBL/GenBank/DDBJ databases">
        <title>Segnochrobactrum spirostomi gen. nov., sp. nov., isolated from the ciliate Spirostomum cf. yagiui and description of a novel family, Segnochrobactraceae fam. nov. within the order Rhizobiales of the class Alphaproteobacteria.</title>
        <authorList>
            <person name="Akter S."/>
            <person name="Shazib S.U.A."/>
            <person name="Shin M.K."/>
        </authorList>
    </citation>
    <scope>NUCLEOTIDE SEQUENCE [LARGE SCALE GENOMIC DNA]</scope>
    <source>
        <strain evidence="3 4">Sp-1</strain>
    </source>
</reference>
<keyword evidence="2" id="KW-0732">Signal</keyword>
<comment type="caution">
    <text evidence="3">The sequence shown here is derived from an EMBL/GenBank/DDBJ whole genome shotgun (WGS) entry which is preliminary data.</text>
</comment>
<proteinExistence type="predicted"/>
<keyword evidence="4" id="KW-1185">Reference proteome</keyword>
<dbReference type="Proteomes" id="UP000332515">
    <property type="component" value="Unassembled WGS sequence"/>
</dbReference>